<feature type="compositionally biased region" description="Basic and acidic residues" evidence="1">
    <location>
        <begin position="28"/>
        <end position="38"/>
    </location>
</feature>
<reference evidence="3" key="1">
    <citation type="journal article" date="2019" name="Int. J. Syst. Evol. Microbiol.">
        <title>The Global Catalogue of Microorganisms (GCM) 10K type strain sequencing project: providing services to taxonomists for standard genome sequencing and annotation.</title>
        <authorList>
            <consortium name="The Broad Institute Genomics Platform"/>
            <consortium name="The Broad Institute Genome Sequencing Center for Infectious Disease"/>
            <person name="Wu L."/>
            <person name="Ma J."/>
        </authorList>
    </citation>
    <scope>NUCLEOTIDE SEQUENCE [LARGE SCALE GENOMIC DNA]</scope>
    <source>
        <strain evidence="3">CGMCC 1.14966</strain>
    </source>
</reference>
<accession>A0ABQ2ABB7</accession>
<name>A0ABQ2ABB7_9BACT</name>
<gene>
    <name evidence="2" type="ORF">GCM10011495_33020</name>
</gene>
<organism evidence="2 3">
    <name type="scientific">Hymenobacter frigidus</name>
    <dbReference type="NCBI Taxonomy" id="1524095"/>
    <lineage>
        <taxon>Bacteria</taxon>
        <taxon>Pseudomonadati</taxon>
        <taxon>Bacteroidota</taxon>
        <taxon>Cytophagia</taxon>
        <taxon>Cytophagales</taxon>
        <taxon>Hymenobacteraceae</taxon>
        <taxon>Hymenobacter</taxon>
    </lineage>
</organism>
<evidence type="ECO:0000313" key="3">
    <source>
        <dbReference type="Proteomes" id="UP000637774"/>
    </source>
</evidence>
<evidence type="ECO:0000256" key="1">
    <source>
        <dbReference type="SAM" id="MobiDB-lite"/>
    </source>
</evidence>
<feature type="region of interest" description="Disordered" evidence="1">
    <location>
        <begin position="13"/>
        <end position="106"/>
    </location>
</feature>
<feature type="compositionally biased region" description="Polar residues" evidence="1">
    <location>
        <begin position="40"/>
        <end position="50"/>
    </location>
</feature>
<dbReference type="EMBL" id="BMGY01000041">
    <property type="protein sequence ID" value="GGH89432.1"/>
    <property type="molecule type" value="Genomic_DNA"/>
</dbReference>
<evidence type="ECO:0000313" key="2">
    <source>
        <dbReference type="EMBL" id="GGH89432.1"/>
    </source>
</evidence>
<dbReference type="Proteomes" id="UP000637774">
    <property type="component" value="Unassembled WGS sequence"/>
</dbReference>
<keyword evidence="3" id="KW-1185">Reference proteome</keyword>
<sequence length="106" mass="11512">MLLFGALLPACTASEQSAETANPSAVPREVRTDADRRAIYNSNGSGSSSAVPDATPNRMRLGEQAADINRQKRIENANTNDPNNTTPETRLRRLGYDSPADTLRRP</sequence>
<feature type="compositionally biased region" description="Low complexity" evidence="1">
    <location>
        <begin position="76"/>
        <end position="88"/>
    </location>
</feature>
<protein>
    <recommendedName>
        <fullName evidence="4">Lipoprotein</fullName>
    </recommendedName>
</protein>
<feature type="compositionally biased region" description="Polar residues" evidence="1">
    <location>
        <begin position="13"/>
        <end position="23"/>
    </location>
</feature>
<evidence type="ECO:0008006" key="4">
    <source>
        <dbReference type="Google" id="ProtNLM"/>
    </source>
</evidence>
<proteinExistence type="predicted"/>
<comment type="caution">
    <text evidence="2">The sequence shown here is derived from an EMBL/GenBank/DDBJ whole genome shotgun (WGS) entry which is preliminary data.</text>
</comment>